<keyword evidence="4" id="KW-1185">Reference proteome</keyword>
<gene>
    <name evidence="3" type="ORF">M408DRAFT_26859</name>
</gene>
<evidence type="ECO:0000256" key="1">
    <source>
        <dbReference type="SAM" id="MobiDB-lite"/>
    </source>
</evidence>
<dbReference type="AlphaFoldDB" id="A0A0C3AX51"/>
<protein>
    <recommendedName>
        <fullName evidence="5">Transmembrane protein</fullName>
    </recommendedName>
</protein>
<accession>A0A0C3AX51</accession>
<reference evidence="3 4" key="1">
    <citation type="submission" date="2014-04" db="EMBL/GenBank/DDBJ databases">
        <authorList>
            <consortium name="DOE Joint Genome Institute"/>
            <person name="Kuo A."/>
            <person name="Zuccaro A."/>
            <person name="Kohler A."/>
            <person name="Nagy L.G."/>
            <person name="Floudas D."/>
            <person name="Copeland A."/>
            <person name="Barry K.W."/>
            <person name="Cichocki N."/>
            <person name="Veneault-Fourrey C."/>
            <person name="LaButti K."/>
            <person name="Lindquist E.A."/>
            <person name="Lipzen A."/>
            <person name="Lundell T."/>
            <person name="Morin E."/>
            <person name="Murat C."/>
            <person name="Sun H."/>
            <person name="Tunlid A."/>
            <person name="Henrissat B."/>
            <person name="Grigoriev I.V."/>
            <person name="Hibbett D.S."/>
            <person name="Martin F."/>
            <person name="Nordberg H.P."/>
            <person name="Cantor M.N."/>
            <person name="Hua S.X."/>
        </authorList>
    </citation>
    <scope>NUCLEOTIDE SEQUENCE [LARGE SCALE GENOMIC DNA]</scope>
    <source>
        <strain evidence="3 4">MAFF 305830</strain>
    </source>
</reference>
<dbReference type="HOGENOM" id="CLU_035929_0_0_1"/>
<feature type="transmembrane region" description="Helical" evidence="2">
    <location>
        <begin position="213"/>
        <end position="234"/>
    </location>
</feature>
<feature type="region of interest" description="Disordered" evidence="1">
    <location>
        <begin position="152"/>
        <end position="204"/>
    </location>
</feature>
<evidence type="ECO:0000313" key="4">
    <source>
        <dbReference type="Proteomes" id="UP000054097"/>
    </source>
</evidence>
<keyword evidence="2" id="KW-1133">Transmembrane helix</keyword>
<dbReference type="EMBL" id="KN824322">
    <property type="protein sequence ID" value="KIM24564.1"/>
    <property type="molecule type" value="Genomic_DNA"/>
</dbReference>
<evidence type="ECO:0000313" key="3">
    <source>
        <dbReference type="EMBL" id="KIM24564.1"/>
    </source>
</evidence>
<dbReference type="Proteomes" id="UP000054097">
    <property type="component" value="Unassembled WGS sequence"/>
</dbReference>
<keyword evidence="2" id="KW-0812">Transmembrane</keyword>
<organism evidence="3 4">
    <name type="scientific">Serendipita vermifera MAFF 305830</name>
    <dbReference type="NCBI Taxonomy" id="933852"/>
    <lineage>
        <taxon>Eukaryota</taxon>
        <taxon>Fungi</taxon>
        <taxon>Dikarya</taxon>
        <taxon>Basidiomycota</taxon>
        <taxon>Agaricomycotina</taxon>
        <taxon>Agaricomycetes</taxon>
        <taxon>Sebacinales</taxon>
        <taxon>Serendipitaceae</taxon>
        <taxon>Serendipita</taxon>
    </lineage>
</organism>
<evidence type="ECO:0008006" key="5">
    <source>
        <dbReference type="Google" id="ProtNLM"/>
    </source>
</evidence>
<dbReference type="CDD" id="cd12087">
    <property type="entry name" value="TM_EGFR-like"/>
    <property type="match status" value="1"/>
</dbReference>
<name>A0A0C3AX51_SERVB</name>
<evidence type="ECO:0000256" key="2">
    <source>
        <dbReference type="SAM" id="Phobius"/>
    </source>
</evidence>
<dbReference type="STRING" id="933852.A0A0C3AX51"/>
<dbReference type="OrthoDB" id="3200442at2759"/>
<feature type="compositionally biased region" description="Polar residues" evidence="1">
    <location>
        <begin position="317"/>
        <end position="336"/>
    </location>
</feature>
<feature type="region of interest" description="Disordered" evidence="1">
    <location>
        <begin position="304"/>
        <end position="338"/>
    </location>
</feature>
<feature type="compositionally biased region" description="Low complexity" evidence="1">
    <location>
        <begin position="152"/>
        <end position="196"/>
    </location>
</feature>
<keyword evidence="2" id="KW-0472">Membrane</keyword>
<sequence>MSSVEVIDDTNPIIRYDPGNAWQLSTAYHTFGPYNGTVHATTLTSAKVSIAFMGRSVSFTCLSWPSGSNFTATLDGNLVGTYDTSVAGLDNSTVIPRAIFTIGDLDVSHTYTLVLEKAPNDPGWVSSLDNGEPSHFFIDSFTIEGTSESPSISTFVSQSSSSTTSNSLTQLPPLSTLTPHSQSRAQSPPSLASPASTLYSQSPSSSAMPGTGAIAGIVFCIVVVITLIVAFVWYRRRLTRVARPPTSFSPFIEAGAQIDTEKPERVTEHIHSPSTVLSSSTPAQEYGTAFVVWSSSPERGSVAEAGVATTSKKSRFSGRNNSGIGSSLNPVASSVQSPLTPLPPSTALGEVNTSLVLQENAILRDQVRHFAALQQTGGLGMLNGDEDHSGYHEPPPEYIGRESEEEIRT</sequence>
<reference evidence="4" key="2">
    <citation type="submission" date="2015-01" db="EMBL/GenBank/DDBJ databases">
        <title>Evolutionary Origins and Diversification of the Mycorrhizal Mutualists.</title>
        <authorList>
            <consortium name="DOE Joint Genome Institute"/>
            <consortium name="Mycorrhizal Genomics Consortium"/>
            <person name="Kohler A."/>
            <person name="Kuo A."/>
            <person name="Nagy L.G."/>
            <person name="Floudas D."/>
            <person name="Copeland A."/>
            <person name="Barry K.W."/>
            <person name="Cichocki N."/>
            <person name="Veneault-Fourrey C."/>
            <person name="LaButti K."/>
            <person name="Lindquist E.A."/>
            <person name="Lipzen A."/>
            <person name="Lundell T."/>
            <person name="Morin E."/>
            <person name="Murat C."/>
            <person name="Riley R."/>
            <person name="Ohm R."/>
            <person name="Sun H."/>
            <person name="Tunlid A."/>
            <person name="Henrissat B."/>
            <person name="Grigoriev I.V."/>
            <person name="Hibbett D.S."/>
            <person name="Martin F."/>
        </authorList>
    </citation>
    <scope>NUCLEOTIDE SEQUENCE [LARGE SCALE GENOMIC DNA]</scope>
    <source>
        <strain evidence="4">MAFF 305830</strain>
    </source>
</reference>
<proteinExistence type="predicted"/>
<feature type="compositionally biased region" description="Basic and acidic residues" evidence="1">
    <location>
        <begin position="385"/>
        <end position="409"/>
    </location>
</feature>
<feature type="region of interest" description="Disordered" evidence="1">
    <location>
        <begin position="381"/>
        <end position="409"/>
    </location>
</feature>